<feature type="binding site" evidence="5">
    <location>
        <begin position="162"/>
        <end position="165"/>
    </location>
    <ligand>
        <name>NADP(+)</name>
        <dbReference type="ChEBI" id="CHEBI:58349"/>
    </ligand>
</feature>
<protein>
    <recommendedName>
        <fullName evidence="5">GDP-L-fucose synthase</fullName>
        <ecNumber evidence="5">1.1.1.271</ecNumber>
    </recommendedName>
    <alternativeName>
        <fullName evidence="5">GDP-4-keto-6-deoxy-D-mannose-3,5-epimerase-4-reductase</fullName>
    </alternativeName>
</protein>
<feature type="site" description="Important for catalytic activity" evidence="5">
    <location>
        <position position="105"/>
    </location>
</feature>
<keyword evidence="8" id="KW-1185">Reference proteome</keyword>
<dbReference type="InterPro" id="IPR036291">
    <property type="entry name" value="NAD(P)-bd_dom_sf"/>
</dbReference>
<keyword evidence="2 5" id="KW-0521">NADP</keyword>
<gene>
    <name evidence="5 7" type="primary">fcl</name>
    <name evidence="7" type="ORF">GCM10011361_15690</name>
</gene>
<keyword evidence="5" id="KW-0511">Multifunctional enzyme</keyword>
<evidence type="ECO:0000256" key="1">
    <source>
        <dbReference type="ARBA" id="ARBA00005959"/>
    </source>
</evidence>
<dbReference type="InterPro" id="IPR028614">
    <property type="entry name" value="GDP_fucose/colitose_synth"/>
</dbReference>
<accession>A0ABQ1QWH9</accession>
<dbReference type="HAMAP" id="MF_00956">
    <property type="entry name" value="GDP_fucose_synth"/>
    <property type="match status" value="1"/>
</dbReference>
<comment type="catalytic activity">
    <reaction evidence="5">
        <text>GDP-beta-L-fucose + NADP(+) = GDP-4-dehydro-alpha-D-rhamnose + NADPH + H(+)</text>
        <dbReference type="Rhea" id="RHEA:18885"/>
        <dbReference type="ChEBI" id="CHEBI:15378"/>
        <dbReference type="ChEBI" id="CHEBI:57273"/>
        <dbReference type="ChEBI" id="CHEBI:57783"/>
        <dbReference type="ChEBI" id="CHEBI:57964"/>
        <dbReference type="ChEBI" id="CHEBI:58349"/>
        <dbReference type="EC" id="1.1.1.271"/>
    </reaction>
</comment>
<feature type="binding site" evidence="5">
    <location>
        <position position="201"/>
    </location>
    <ligand>
        <name>substrate</name>
    </ligand>
</feature>
<dbReference type="CDD" id="cd05239">
    <property type="entry name" value="GDP_FS_SDR_e"/>
    <property type="match status" value="1"/>
</dbReference>
<evidence type="ECO:0000313" key="8">
    <source>
        <dbReference type="Proteomes" id="UP000625780"/>
    </source>
</evidence>
<feature type="active site" description="Proton donor/acceptor" evidence="5">
    <location>
        <position position="134"/>
    </location>
</feature>
<dbReference type="SUPFAM" id="SSF51735">
    <property type="entry name" value="NAD(P)-binding Rossmann-fold domains"/>
    <property type="match status" value="1"/>
</dbReference>
<feature type="binding site" evidence="5">
    <location>
        <begin position="103"/>
        <end position="106"/>
    </location>
    <ligand>
        <name>NADP(+)</name>
        <dbReference type="ChEBI" id="CHEBI:58349"/>
    </ligand>
</feature>
<feature type="binding site" evidence="5">
    <location>
        <position position="178"/>
    </location>
    <ligand>
        <name>NADP(+)</name>
        <dbReference type="ChEBI" id="CHEBI:58349"/>
    </ligand>
</feature>
<reference evidence="8" key="1">
    <citation type="journal article" date="2019" name="Int. J. Syst. Evol. Microbiol.">
        <title>The Global Catalogue of Microorganisms (GCM) 10K type strain sequencing project: providing services to taxonomists for standard genome sequencing and annotation.</title>
        <authorList>
            <consortium name="The Broad Institute Genomics Platform"/>
            <consortium name="The Broad Institute Genome Sequencing Center for Infectious Disease"/>
            <person name="Wu L."/>
            <person name="Ma J."/>
        </authorList>
    </citation>
    <scope>NUCLEOTIDE SEQUENCE [LARGE SCALE GENOMIC DNA]</scope>
    <source>
        <strain evidence="8">CGMCC 1.12606</strain>
    </source>
</reference>
<feature type="domain" description="NAD-dependent epimerase/dehydratase" evidence="6">
    <location>
        <begin position="5"/>
        <end position="237"/>
    </location>
</feature>
<evidence type="ECO:0000313" key="7">
    <source>
        <dbReference type="EMBL" id="GGD49852.1"/>
    </source>
</evidence>
<evidence type="ECO:0000256" key="4">
    <source>
        <dbReference type="ARBA" id="ARBA00023235"/>
    </source>
</evidence>
<dbReference type="Gene3D" id="3.90.25.10">
    <property type="entry name" value="UDP-galactose 4-epimerase, domain 1"/>
    <property type="match status" value="1"/>
</dbReference>
<feature type="binding site" evidence="5">
    <location>
        <position position="138"/>
    </location>
    <ligand>
        <name>NADP(+)</name>
        <dbReference type="ChEBI" id="CHEBI:58349"/>
    </ligand>
</feature>
<feature type="binding site" evidence="5">
    <location>
        <position position="208"/>
    </location>
    <ligand>
        <name>substrate</name>
    </ligand>
</feature>
<dbReference type="Gene3D" id="3.40.50.720">
    <property type="entry name" value="NAD(P)-binding Rossmann-like Domain"/>
    <property type="match status" value="1"/>
</dbReference>
<dbReference type="Proteomes" id="UP000625780">
    <property type="component" value="Unassembled WGS sequence"/>
</dbReference>
<proteinExistence type="inferred from homology"/>
<dbReference type="EC" id="1.1.1.271" evidence="5"/>
<evidence type="ECO:0000259" key="6">
    <source>
        <dbReference type="Pfam" id="PF01370"/>
    </source>
</evidence>
<keyword evidence="4 5" id="KW-0413">Isomerase</keyword>
<comment type="pathway">
    <text evidence="5">Nucleotide-sugar biosynthesis; GDP-L-fucose biosynthesis via de novo pathway; GDP-L-fucose from GDP-alpha-D-mannose: step 2/2.</text>
</comment>
<dbReference type="InterPro" id="IPR001509">
    <property type="entry name" value="Epimerase_deHydtase"/>
</dbReference>
<dbReference type="Pfam" id="PF01370">
    <property type="entry name" value="Epimerase"/>
    <property type="match status" value="1"/>
</dbReference>
<comment type="caution">
    <text evidence="5">Lacks conserved residue(s) required for the propagation of feature annotation.</text>
</comment>
<name>A0ABQ1QWH9_9FLAO</name>
<dbReference type="RefSeq" id="WP_188370123.1">
    <property type="nucleotide sequence ID" value="NZ_BMFH01000001.1"/>
</dbReference>
<comment type="similarity">
    <text evidence="1 5">Belongs to the NAD(P)-dependent epimerase/dehydratase family. Fucose synthase subfamily.</text>
</comment>
<feature type="binding site" evidence="5">
    <location>
        <begin position="9"/>
        <end position="15"/>
    </location>
    <ligand>
        <name>NADP(+)</name>
        <dbReference type="ChEBI" id="CHEBI:58349"/>
    </ligand>
</feature>
<organism evidence="7 8">
    <name type="scientific">Muriicola marianensis</name>
    <dbReference type="NCBI Taxonomy" id="1324801"/>
    <lineage>
        <taxon>Bacteria</taxon>
        <taxon>Pseudomonadati</taxon>
        <taxon>Bacteroidota</taxon>
        <taxon>Flavobacteriia</taxon>
        <taxon>Flavobacteriales</taxon>
        <taxon>Flavobacteriaceae</taxon>
        <taxon>Muriicola</taxon>
    </lineage>
</organism>
<evidence type="ECO:0000256" key="3">
    <source>
        <dbReference type="ARBA" id="ARBA00023002"/>
    </source>
</evidence>
<sequence length="311" mass="35043">MPYKILLTGGTGMVGRNILEHPEATDHDVLHPTSSELNLLDRREVKAYLSAHKPDLIIHAAGLVGGIQANMANPVGFLMDNLDMGRNLIGETLAAKVPRLLNIASSCMYPRGAKNPLEESMVLKGELEPTNEGYALAKIVATRLCQYISDTNPELSYKTLIPCNLYGRFDKFDPRNSHMLPAVIRKIDLAVKEGINEVDIWGDGLSRREFMYSGDLADFVFYAIERFEELPQDLNVGLGYDYTINEYYHTIADILGYRGTFKHDLTKPVGMKRKLMDNTKLKALGWEPKTSLEEGIRRTFEYYKSIGNEHI</sequence>
<keyword evidence="3 5" id="KW-0560">Oxidoreductase</keyword>
<dbReference type="PANTHER" id="PTHR43238:SF1">
    <property type="entry name" value="GDP-L-FUCOSE SYNTHASE"/>
    <property type="match status" value="1"/>
</dbReference>
<comment type="caution">
    <text evidence="7">The sequence shown here is derived from an EMBL/GenBank/DDBJ whole genome shotgun (WGS) entry which is preliminary data.</text>
</comment>
<evidence type="ECO:0000256" key="2">
    <source>
        <dbReference type="ARBA" id="ARBA00022857"/>
    </source>
</evidence>
<feature type="binding site" evidence="5">
    <location>
        <position position="186"/>
    </location>
    <ligand>
        <name>substrate</name>
    </ligand>
</feature>
<evidence type="ECO:0000256" key="5">
    <source>
        <dbReference type="HAMAP-Rule" id="MF_00956"/>
    </source>
</evidence>
<comment type="function">
    <text evidence="5">Catalyzes the two-step NADP-dependent conversion of GDP-4-dehydro-6-deoxy-D-mannose to GDP-fucose, involving an epimerase and a reductase reaction.</text>
</comment>
<dbReference type="EMBL" id="BMFH01000001">
    <property type="protein sequence ID" value="GGD49852.1"/>
    <property type="molecule type" value="Genomic_DNA"/>
</dbReference>
<dbReference type="PANTHER" id="PTHR43238">
    <property type="entry name" value="GDP-L-FUCOSE SYNTHASE"/>
    <property type="match status" value="1"/>
</dbReference>
<feature type="site" description="Important for catalytic activity" evidence="5">
    <location>
        <position position="107"/>
    </location>
</feature>